<evidence type="ECO:0000313" key="3">
    <source>
        <dbReference type="EMBL" id="ACS80824.1"/>
    </source>
</evidence>
<organism evidence="3 4">
    <name type="scientific">Maridesulfovibrio salexigens (strain ATCC 14822 / DSM 2638 / NCIMB 8403 / VKM B-1763)</name>
    <name type="common">Desulfovibrio salexigens</name>
    <dbReference type="NCBI Taxonomy" id="526222"/>
    <lineage>
        <taxon>Bacteria</taxon>
        <taxon>Pseudomonadati</taxon>
        <taxon>Thermodesulfobacteriota</taxon>
        <taxon>Desulfovibrionia</taxon>
        <taxon>Desulfovibrionales</taxon>
        <taxon>Desulfovibrionaceae</taxon>
        <taxon>Maridesulfovibrio</taxon>
    </lineage>
</organism>
<dbReference type="RefSeq" id="WP_015852640.1">
    <property type="nucleotide sequence ID" value="NC_012881.1"/>
</dbReference>
<gene>
    <name evidence="3" type="ordered locus">Desal_2771</name>
</gene>
<dbReference type="PANTHER" id="PTHR43540:SF6">
    <property type="entry name" value="ISOCHORISMATASE-LIKE DOMAIN-CONTAINING PROTEIN"/>
    <property type="match status" value="1"/>
</dbReference>
<dbReference type="AlphaFoldDB" id="C6BZI7"/>
<dbReference type="STRING" id="526222.Desal_2771"/>
<dbReference type="OrthoDB" id="9791276at2"/>
<dbReference type="Pfam" id="PF00857">
    <property type="entry name" value="Isochorismatase"/>
    <property type="match status" value="1"/>
</dbReference>
<protein>
    <submittedName>
        <fullName evidence="3">Isochorismatase hydrolase</fullName>
    </submittedName>
</protein>
<reference evidence="3 4" key="1">
    <citation type="submission" date="2009-06" db="EMBL/GenBank/DDBJ databases">
        <title>Complete sequence of Desulfovibrio salexigens DSM 2638.</title>
        <authorList>
            <consortium name="US DOE Joint Genome Institute"/>
            <person name="Lucas S."/>
            <person name="Copeland A."/>
            <person name="Lapidus A."/>
            <person name="Glavina del Rio T."/>
            <person name="Tice H."/>
            <person name="Bruce D."/>
            <person name="Goodwin L."/>
            <person name="Pitluck S."/>
            <person name="Munk A.C."/>
            <person name="Brettin T."/>
            <person name="Detter J.C."/>
            <person name="Han C."/>
            <person name="Tapia R."/>
            <person name="Larimer F."/>
            <person name="Land M."/>
            <person name="Hauser L."/>
            <person name="Kyrpides N."/>
            <person name="Anderson I."/>
            <person name="Wall J.D."/>
            <person name="Arkin A.P."/>
            <person name="Dehal P."/>
            <person name="Chivian D."/>
            <person name="Giles B."/>
            <person name="Hazen T.C."/>
        </authorList>
    </citation>
    <scope>NUCLEOTIDE SEQUENCE [LARGE SCALE GENOMIC DNA]</scope>
    <source>
        <strain evidence="4">ATCC 14822 / DSM 2638 / NCIMB 8403 / VKM B-1763</strain>
    </source>
</reference>
<dbReference type="Gene3D" id="3.40.50.850">
    <property type="entry name" value="Isochorismatase-like"/>
    <property type="match status" value="1"/>
</dbReference>
<accession>C6BZI7</accession>
<feature type="domain" description="Isochorismatase-like" evidence="2">
    <location>
        <begin position="3"/>
        <end position="140"/>
    </location>
</feature>
<dbReference type="InterPro" id="IPR000868">
    <property type="entry name" value="Isochorismatase-like_dom"/>
</dbReference>
<dbReference type="SUPFAM" id="SSF52499">
    <property type="entry name" value="Isochorismatase-like hydrolases"/>
    <property type="match status" value="1"/>
</dbReference>
<dbReference type="InterPro" id="IPR036380">
    <property type="entry name" value="Isochorismatase-like_sf"/>
</dbReference>
<dbReference type="Proteomes" id="UP000002601">
    <property type="component" value="Chromosome"/>
</dbReference>
<dbReference type="eggNOG" id="COG1335">
    <property type="taxonomic scope" value="Bacteria"/>
</dbReference>
<sequence>MKALLVIDMQKALFAAGNRYDAAGVISRINSLIERARAKNLPLIFIRHNSEDDGLQQNSDGWQILDELDFRPGDLIMEKSNCDSFCQTELSQMLDEINVKELIITGCCTDFCIDTTVRQAASMGYKVHVASDAHTTASKPYLDAETIIKHHNFVWSELYAPILVRVEPTATILNEL</sequence>
<dbReference type="GO" id="GO:0016787">
    <property type="term" value="F:hydrolase activity"/>
    <property type="evidence" value="ECO:0007669"/>
    <property type="project" value="UniProtKB-KW"/>
</dbReference>
<dbReference type="KEGG" id="dsa:Desal_2771"/>
<name>C6BZI7_MARSD</name>
<keyword evidence="4" id="KW-1185">Reference proteome</keyword>
<keyword evidence="1 3" id="KW-0378">Hydrolase</keyword>
<dbReference type="HOGENOM" id="CLU_068979_5_5_7"/>
<dbReference type="EMBL" id="CP001649">
    <property type="protein sequence ID" value="ACS80824.1"/>
    <property type="molecule type" value="Genomic_DNA"/>
</dbReference>
<evidence type="ECO:0000256" key="1">
    <source>
        <dbReference type="ARBA" id="ARBA00022801"/>
    </source>
</evidence>
<dbReference type="PANTHER" id="PTHR43540">
    <property type="entry name" value="PEROXYUREIDOACRYLATE/UREIDOACRYLATE AMIDOHYDROLASE-RELATED"/>
    <property type="match status" value="1"/>
</dbReference>
<dbReference type="InterPro" id="IPR050272">
    <property type="entry name" value="Isochorismatase-like_hydrls"/>
</dbReference>
<proteinExistence type="predicted"/>
<dbReference type="CDD" id="cd01014">
    <property type="entry name" value="nicotinamidase_related"/>
    <property type="match status" value="1"/>
</dbReference>
<evidence type="ECO:0000259" key="2">
    <source>
        <dbReference type="Pfam" id="PF00857"/>
    </source>
</evidence>
<evidence type="ECO:0000313" key="4">
    <source>
        <dbReference type="Proteomes" id="UP000002601"/>
    </source>
</evidence>